<gene>
    <name evidence="5" type="primary">NYAP2</name>
</gene>
<reference evidence="6" key="1">
    <citation type="journal article" date="2011" name="Nature">
        <title>A high-resolution map of human evolutionary constraint using 29 mammals.</title>
        <authorList>
            <person name="Lindblad-Toh K."/>
            <person name="Garber M."/>
            <person name="Zuk O."/>
            <person name="Lin M.F."/>
            <person name="Parker B.J."/>
            <person name="Washietl S."/>
            <person name="Kheradpour P."/>
            <person name="Ernst J."/>
            <person name="Jordan G."/>
            <person name="Mauceli E."/>
            <person name="Ward L.D."/>
            <person name="Lowe C.B."/>
            <person name="Holloway A.K."/>
            <person name="Clamp M."/>
            <person name="Gnerre S."/>
            <person name="Alfoldi J."/>
            <person name="Beal K."/>
            <person name="Chang J."/>
            <person name="Clawson H."/>
            <person name="Cuff J."/>
            <person name="Di Palma F."/>
            <person name="Fitzgerald S."/>
            <person name="Flicek P."/>
            <person name="Guttman M."/>
            <person name="Hubisz M.J."/>
            <person name="Jaffe D.B."/>
            <person name="Jungreis I."/>
            <person name="Kent W.J."/>
            <person name="Kostka D."/>
            <person name="Lara M."/>
            <person name="Martins A.L."/>
            <person name="Massingham T."/>
            <person name="Moltke I."/>
            <person name="Raney B.J."/>
            <person name="Rasmussen M.D."/>
            <person name="Robinson J."/>
            <person name="Stark A."/>
            <person name="Vilella A.J."/>
            <person name="Wen J."/>
            <person name="Xie X."/>
            <person name="Zody M.C."/>
            <person name="Baldwin J."/>
            <person name="Bloom T."/>
            <person name="Chin C.W."/>
            <person name="Heiman D."/>
            <person name="Nicol R."/>
            <person name="Nusbaum C."/>
            <person name="Young S."/>
            <person name="Wilkinson J."/>
            <person name="Worley K.C."/>
            <person name="Kovar C.L."/>
            <person name="Muzny D.M."/>
            <person name="Gibbs R.A."/>
            <person name="Cree A."/>
            <person name="Dihn H.H."/>
            <person name="Fowler G."/>
            <person name="Jhangiani S."/>
            <person name="Joshi V."/>
            <person name="Lee S."/>
            <person name="Lewis L.R."/>
            <person name="Nazareth L.V."/>
            <person name="Okwuonu G."/>
            <person name="Santibanez J."/>
            <person name="Warren W.C."/>
            <person name="Mardis E.R."/>
            <person name="Weinstock G.M."/>
            <person name="Wilson R.K."/>
            <person name="Delehaunty K."/>
            <person name="Dooling D."/>
            <person name="Fronik C."/>
            <person name="Fulton L."/>
            <person name="Fulton B."/>
            <person name="Graves T."/>
            <person name="Minx P."/>
            <person name="Sodergren E."/>
            <person name="Birney E."/>
            <person name="Margulies E.H."/>
            <person name="Herrero J."/>
            <person name="Green E.D."/>
            <person name="Haussler D."/>
            <person name="Siepel A."/>
            <person name="Goldman N."/>
            <person name="Pollard K.S."/>
            <person name="Pedersen J.S."/>
            <person name="Lander E.S."/>
            <person name="Kellis M."/>
        </authorList>
    </citation>
    <scope>NUCLEOTIDE SEQUENCE [LARGE SCALE GENOMIC DNA]</scope>
    <source>
        <strain evidence="6">2N</strain>
    </source>
</reference>
<dbReference type="GO" id="GO:0048812">
    <property type="term" value="P:neuron projection morphogenesis"/>
    <property type="evidence" value="ECO:0007669"/>
    <property type="project" value="InterPro"/>
</dbReference>
<dbReference type="FunCoup" id="A0A286XS26">
    <property type="interactions" value="16"/>
</dbReference>
<evidence type="ECO:0000259" key="4">
    <source>
        <dbReference type="Pfam" id="PF15452"/>
    </source>
</evidence>
<keyword evidence="1" id="KW-0597">Phosphoprotein</keyword>
<dbReference type="GO" id="GO:0043491">
    <property type="term" value="P:phosphatidylinositol 3-kinase/protein kinase B signal transduction"/>
    <property type="evidence" value="ECO:0007669"/>
    <property type="project" value="InterPro"/>
</dbReference>
<reference evidence="5" key="2">
    <citation type="submission" date="2025-08" db="UniProtKB">
        <authorList>
            <consortium name="Ensembl"/>
        </authorList>
    </citation>
    <scope>IDENTIFICATION</scope>
    <source>
        <strain evidence="5">2N</strain>
    </source>
</reference>
<feature type="compositionally biased region" description="Low complexity" evidence="2">
    <location>
        <begin position="490"/>
        <end position="512"/>
    </location>
</feature>
<feature type="compositionally biased region" description="Polar residues" evidence="2">
    <location>
        <begin position="230"/>
        <end position="240"/>
    </location>
</feature>
<dbReference type="Proteomes" id="UP000005447">
    <property type="component" value="Unassembled WGS sequence"/>
</dbReference>
<feature type="compositionally biased region" description="Low complexity" evidence="2">
    <location>
        <begin position="429"/>
        <end position="443"/>
    </location>
</feature>
<evidence type="ECO:0000256" key="2">
    <source>
        <dbReference type="SAM" id="MobiDB-lite"/>
    </source>
</evidence>
<feature type="region of interest" description="Disordered" evidence="2">
    <location>
        <begin position="151"/>
        <end position="276"/>
    </location>
</feature>
<dbReference type="Pfam" id="PF15439">
    <property type="entry name" value="NYAP_N"/>
    <property type="match status" value="1"/>
</dbReference>
<dbReference type="PANTHER" id="PTHR22633">
    <property type="entry name" value="NEURONAL TYROSINE-PHOSPHORYLATED PHOSPHOINOSITIDE-3-KINASE ADAPTER 2-RELATED"/>
    <property type="match status" value="1"/>
</dbReference>
<dbReference type="InterPro" id="IPR026722">
    <property type="entry name" value="NYAP1/NYAP2"/>
</dbReference>
<dbReference type="GeneTree" id="ENSGT00890000139453"/>
<feature type="compositionally biased region" description="Basic and acidic residues" evidence="2">
    <location>
        <begin position="200"/>
        <end position="220"/>
    </location>
</feature>
<dbReference type="InterPro" id="IPR039482">
    <property type="entry name" value="NYAP_N"/>
</dbReference>
<feature type="region of interest" description="Disordered" evidence="2">
    <location>
        <begin position="375"/>
        <end position="668"/>
    </location>
</feature>
<feature type="compositionally biased region" description="Low complexity" evidence="2">
    <location>
        <begin position="551"/>
        <end position="560"/>
    </location>
</feature>
<evidence type="ECO:0000313" key="5">
    <source>
        <dbReference type="Ensembl" id="ENSCPOP00000028309.1"/>
    </source>
</evidence>
<dbReference type="PANTHER" id="PTHR22633:SF1">
    <property type="entry name" value="NEURONAL TYROSINE-PHOSPHORYLATED PHOSPHOINOSITIDE-3-KINASE ADAPTER 2"/>
    <property type="match status" value="1"/>
</dbReference>
<dbReference type="Bgee" id="ENSCPOG00000030888">
    <property type="expression patterns" value="Expressed in frontal cortex and 1 other cell type or tissue"/>
</dbReference>
<dbReference type="OMA" id="WETDINC"/>
<protein>
    <submittedName>
        <fullName evidence="5">Neuronal tyrosine-phosphorylated phosphoinositide-3-kinase adaptor 2</fullName>
    </submittedName>
</protein>
<feature type="compositionally biased region" description="Low complexity" evidence="2">
    <location>
        <begin position="251"/>
        <end position="261"/>
    </location>
</feature>
<feature type="compositionally biased region" description="Low complexity" evidence="2">
    <location>
        <begin position="180"/>
        <end position="199"/>
    </location>
</feature>
<feature type="domain" description="Neuronal tyrosine-phosphorylated phosphoinositide-3-kinase adapter N-terminal" evidence="3">
    <location>
        <begin position="100"/>
        <end position="462"/>
    </location>
</feature>
<name>A0A286XS26_CAVPO</name>
<dbReference type="InterPro" id="IPR029353">
    <property type="entry name" value="NYAP_C"/>
</dbReference>
<dbReference type="STRING" id="10141.ENSCPOP00000028309"/>
<evidence type="ECO:0000313" key="6">
    <source>
        <dbReference type="Proteomes" id="UP000005447"/>
    </source>
</evidence>
<evidence type="ECO:0000259" key="3">
    <source>
        <dbReference type="Pfam" id="PF15439"/>
    </source>
</evidence>
<feature type="region of interest" description="Disordered" evidence="2">
    <location>
        <begin position="330"/>
        <end position="349"/>
    </location>
</feature>
<dbReference type="Ensembl" id="ENSCPOT00000043638.1">
    <property type="protein sequence ID" value="ENSCPOP00000028309.1"/>
    <property type="gene ID" value="ENSCPOG00000030888.1"/>
</dbReference>
<accession>A0A286XS26</accession>
<reference evidence="5" key="3">
    <citation type="submission" date="2025-09" db="UniProtKB">
        <authorList>
            <consortium name="Ensembl"/>
        </authorList>
    </citation>
    <scope>IDENTIFICATION</scope>
    <source>
        <strain evidence="5">2N</strain>
    </source>
</reference>
<dbReference type="Pfam" id="PF15452">
    <property type="entry name" value="NYAP_C"/>
    <property type="match status" value="1"/>
</dbReference>
<organism evidence="5 6">
    <name type="scientific">Cavia porcellus</name>
    <name type="common">Guinea pig</name>
    <dbReference type="NCBI Taxonomy" id="10141"/>
    <lineage>
        <taxon>Eukaryota</taxon>
        <taxon>Metazoa</taxon>
        <taxon>Chordata</taxon>
        <taxon>Craniata</taxon>
        <taxon>Vertebrata</taxon>
        <taxon>Euteleostomi</taxon>
        <taxon>Mammalia</taxon>
        <taxon>Eutheria</taxon>
        <taxon>Euarchontoglires</taxon>
        <taxon>Glires</taxon>
        <taxon>Rodentia</taxon>
        <taxon>Hystricomorpha</taxon>
        <taxon>Caviidae</taxon>
        <taxon>Cavia</taxon>
    </lineage>
</organism>
<sequence>MFCSCPETLWETDINCSEVINLAEKISRQPNIEAAAWVLLGAFSKLYIEHQELRAELNDLKHLEFSQRGSSSKIGACKNGVEESLVAGRFSNKTKLSILQQGNKKDGGDVGRAHEASCVGKHFRMGFMTMPAPQDRLPHPCSSGFTVRSQSLHSVGGTDDDSSCCTRRQPPPKPKRDPSTKLSTSSETVNSSSTASKSGKAAERTEVSTKPRPHSDEYSKKIPPPKPKRNPNTQLSTSFDETYIKKHGPRRTSLTRDSSLSQVSSPAGDPEEEEPVYIEMVGNILRDFRKEEDDQSEAVYEEMKYPIFDELGQEPKCEADLLGCSSQCATPTPTVPDSGEPARSSGPCTPRGLLCDIPPPFPNLLSHRPPLLVFPPAPVHCSPNSDESPLTPLEVAKLPVLESASYMKPPPPAGASPPSGHAKLDKEPAGALGPAPAAAALSSSPPPPATLYRTPSPHGYPKSHSTSPSPVSMGRSLTPLSLKRPPPYDAAVLGSLSRSSSSVPPAAPRPVSQDAAKMVHAAVNTYGAAPGGSRSRTPTSPLEELTSLFTSGRSLLLRKSSSGRRSKEPAEKSTEELKVRSHSTEPLPKLDSKERGHHGVASSREPVKAQEWDGTPGPPVVTSRMGRCSVSPTLLAGNHSSEPKVSCKLGRSASTSGVPPPSVTPLRQASDLQQSQVACMQWFHGDHTMLEMIEKKRCLCKEIKARQKTEKGLCKQDSMPILPSWKNNAGAKKCSPPPYSKQQTVFWDTAI</sequence>
<evidence type="ECO:0000256" key="1">
    <source>
        <dbReference type="ARBA" id="ARBA00022553"/>
    </source>
</evidence>
<dbReference type="AlphaFoldDB" id="A0A286XS26"/>
<dbReference type="EMBL" id="AAKN02019399">
    <property type="status" value="NOT_ANNOTATED_CDS"/>
    <property type="molecule type" value="Genomic_DNA"/>
</dbReference>
<dbReference type="InParanoid" id="A0A286XS26"/>
<keyword evidence="6" id="KW-1185">Reference proteome</keyword>
<dbReference type="VEuPathDB" id="HostDB:ENSCPOG00000030888"/>
<feature type="compositionally biased region" description="Basic and acidic residues" evidence="2">
    <location>
        <begin position="565"/>
        <end position="594"/>
    </location>
</feature>
<feature type="domain" description="Neuronal tyrosine-phosphorylated phosphoinositide-3-kinase adapter C-terminal" evidence="4">
    <location>
        <begin position="498"/>
        <end position="751"/>
    </location>
</feature>
<dbReference type="EMBL" id="AAKN02019397">
    <property type="status" value="NOT_ANNOTATED_CDS"/>
    <property type="molecule type" value="Genomic_DNA"/>
</dbReference>
<proteinExistence type="predicted"/>
<dbReference type="EMBL" id="AAKN02019398">
    <property type="status" value="NOT_ANNOTATED_CDS"/>
    <property type="molecule type" value="Genomic_DNA"/>
</dbReference>